<comment type="caution">
    <text evidence="2">The sequence shown here is derived from an EMBL/GenBank/DDBJ whole genome shotgun (WGS) entry which is preliminary data.</text>
</comment>
<sequence length="142" mass="15386">MTDASAWCRRCKALDSPSPFAAPMPPSPLSPGSFAFGPQAPARFSPQRAGYIREGRSYQGSQSNKPRPSQESNQLEGASSCHLPKSKSACLSNNGGADYRRWSLTGPSGRDPFSTLPVSPFQTQRLLMRENSGTLCEEVLLH</sequence>
<feature type="region of interest" description="Disordered" evidence="1">
    <location>
        <begin position="16"/>
        <end position="85"/>
    </location>
</feature>
<keyword evidence="3" id="KW-1185">Reference proteome</keyword>
<accession>A0ABQ7GH20</accession>
<reference evidence="2" key="1">
    <citation type="submission" date="2017-08" db="EMBL/GenBank/DDBJ databases">
        <authorList>
            <person name="Polle J.E."/>
            <person name="Barry K."/>
            <person name="Cushman J."/>
            <person name="Schmutz J."/>
            <person name="Tran D."/>
            <person name="Hathwaick L.T."/>
            <person name="Yim W.C."/>
            <person name="Jenkins J."/>
            <person name="Mckie-Krisberg Z.M."/>
            <person name="Prochnik S."/>
            <person name="Lindquist E."/>
            <person name="Dockter R.B."/>
            <person name="Adam C."/>
            <person name="Molina H."/>
            <person name="Bunkerborg J."/>
            <person name="Jin E."/>
            <person name="Buchheim M."/>
            <person name="Magnuson J."/>
        </authorList>
    </citation>
    <scope>NUCLEOTIDE SEQUENCE</scope>
    <source>
        <strain evidence="2">CCAP 19/18</strain>
    </source>
</reference>
<evidence type="ECO:0000256" key="1">
    <source>
        <dbReference type="SAM" id="MobiDB-lite"/>
    </source>
</evidence>
<dbReference type="Proteomes" id="UP000815325">
    <property type="component" value="Unassembled WGS sequence"/>
</dbReference>
<feature type="non-terminal residue" evidence="2">
    <location>
        <position position="142"/>
    </location>
</feature>
<dbReference type="EMBL" id="MU069785">
    <property type="protein sequence ID" value="KAF5833897.1"/>
    <property type="molecule type" value="Genomic_DNA"/>
</dbReference>
<name>A0ABQ7GH20_DUNSA</name>
<proteinExistence type="predicted"/>
<gene>
    <name evidence="2" type="ORF">DUNSADRAFT_9644</name>
</gene>
<evidence type="ECO:0000313" key="2">
    <source>
        <dbReference type="EMBL" id="KAF5833897.1"/>
    </source>
</evidence>
<feature type="compositionally biased region" description="Pro residues" evidence="1">
    <location>
        <begin position="20"/>
        <end position="29"/>
    </location>
</feature>
<feature type="compositionally biased region" description="Polar residues" evidence="1">
    <location>
        <begin position="58"/>
        <end position="77"/>
    </location>
</feature>
<protein>
    <recommendedName>
        <fullName evidence="4">Encoded protein</fullName>
    </recommendedName>
</protein>
<evidence type="ECO:0000313" key="3">
    <source>
        <dbReference type="Proteomes" id="UP000815325"/>
    </source>
</evidence>
<organism evidence="2 3">
    <name type="scientific">Dunaliella salina</name>
    <name type="common">Green alga</name>
    <name type="synonym">Protococcus salinus</name>
    <dbReference type="NCBI Taxonomy" id="3046"/>
    <lineage>
        <taxon>Eukaryota</taxon>
        <taxon>Viridiplantae</taxon>
        <taxon>Chlorophyta</taxon>
        <taxon>core chlorophytes</taxon>
        <taxon>Chlorophyceae</taxon>
        <taxon>CS clade</taxon>
        <taxon>Chlamydomonadales</taxon>
        <taxon>Dunaliellaceae</taxon>
        <taxon>Dunaliella</taxon>
    </lineage>
</organism>
<evidence type="ECO:0008006" key="4">
    <source>
        <dbReference type="Google" id="ProtNLM"/>
    </source>
</evidence>